<reference evidence="1" key="1">
    <citation type="submission" date="2018-02" db="EMBL/GenBank/DDBJ databases">
        <title>Rhizophora mucronata_Transcriptome.</title>
        <authorList>
            <person name="Meera S.P."/>
            <person name="Sreeshan A."/>
            <person name="Augustine A."/>
        </authorList>
    </citation>
    <scope>NUCLEOTIDE SEQUENCE</scope>
    <source>
        <tissue evidence="1">Leaf</tissue>
    </source>
</reference>
<accession>A0A2P2IW81</accession>
<organism evidence="1">
    <name type="scientific">Rhizophora mucronata</name>
    <name type="common">Asiatic mangrove</name>
    <dbReference type="NCBI Taxonomy" id="61149"/>
    <lineage>
        <taxon>Eukaryota</taxon>
        <taxon>Viridiplantae</taxon>
        <taxon>Streptophyta</taxon>
        <taxon>Embryophyta</taxon>
        <taxon>Tracheophyta</taxon>
        <taxon>Spermatophyta</taxon>
        <taxon>Magnoliopsida</taxon>
        <taxon>eudicotyledons</taxon>
        <taxon>Gunneridae</taxon>
        <taxon>Pentapetalae</taxon>
        <taxon>rosids</taxon>
        <taxon>fabids</taxon>
        <taxon>Malpighiales</taxon>
        <taxon>Rhizophoraceae</taxon>
        <taxon>Rhizophora</taxon>
    </lineage>
</organism>
<proteinExistence type="predicted"/>
<evidence type="ECO:0000313" key="1">
    <source>
        <dbReference type="EMBL" id="MBW85470.1"/>
    </source>
</evidence>
<dbReference type="AlphaFoldDB" id="A0A2P2IW81"/>
<protein>
    <submittedName>
        <fullName evidence="1">Uncharacterized protein</fullName>
    </submittedName>
</protein>
<name>A0A2P2IW81_RHIMU</name>
<dbReference type="EMBL" id="GGEC01004987">
    <property type="protein sequence ID" value="MBW85470.1"/>
    <property type="molecule type" value="Transcribed_RNA"/>
</dbReference>
<sequence>MDNIGNFKIFLLQDDFIFEQMSMHSNFSTLISLFFS</sequence>